<dbReference type="OrthoDB" id="287932at2"/>
<dbReference type="EMBL" id="WTYZ01000001">
    <property type="protein sequence ID" value="MXO83201.1"/>
    <property type="molecule type" value="Genomic_DNA"/>
</dbReference>
<protein>
    <submittedName>
        <fullName evidence="2">Antibiotic biosynthesis monooxygenase</fullName>
    </submittedName>
</protein>
<keyword evidence="3" id="KW-1185">Reference proteome</keyword>
<evidence type="ECO:0000313" key="3">
    <source>
        <dbReference type="Proteomes" id="UP000460290"/>
    </source>
</evidence>
<accession>A0A844Z3C9</accession>
<reference evidence="2 3" key="1">
    <citation type="submission" date="2019-12" db="EMBL/GenBank/DDBJ databases">
        <title>Genomic-based taxomic classification of the family Erythrobacteraceae.</title>
        <authorList>
            <person name="Xu L."/>
        </authorList>
    </citation>
    <scope>NUCLEOTIDE SEQUENCE [LARGE SCALE GENOMIC DNA]</scope>
    <source>
        <strain evidence="2 3">KCTC 42006</strain>
    </source>
</reference>
<name>A0A844Z3C9_9SPHN</name>
<dbReference type="AlphaFoldDB" id="A0A844Z3C9"/>
<dbReference type="SUPFAM" id="SSF54909">
    <property type="entry name" value="Dimeric alpha+beta barrel"/>
    <property type="match status" value="1"/>
</dbReference>
<proteinExistence type="predicted"/>
<keyword evidence="2" id="KW-0503">Monooxygenase</keyword>
<dbReference type="RefSeq" id="WP_160613579.1">
    <property type="nucleotide sequence ID" value="NZ_JAUFQM010000001.1"/>
</dbReference>
<dbReference type="Proteomes" id="UP000460290">
    <property type="component" value="Unassembled WGS sequence"/>
</dbReference>
<feature type="domain" description="ABM" evidence="1">
    <location>
        <begin position="2"/>
        <end position="91"/>
    </location>
</feature>
<gene>
    <name evidence="2" type="ORF">GRI35_07445</name>
</gene>
<evidence type="ECO:0000313" key="2">
    <source>
        <dbReference type="EMBL" id="MXO83201.1"/>
    </source>
</evidence>
<organism evidence="2 3">
    <name type="scientific">Pontixanthobacter aestiaquae</name>
    <dbReference type="NCBI Taxonomy" id="1509367"/>
    <lineage>
        <taxon>Bacteria</taxon>
        <taxon>Pseudomonadati</taxon>
        <taxon>Pseudomonadota</taxon>
        <taxon>Alphaproteobacteria</taxon>
        <taxon>Sphingomonadales</taxon>
        <taxon>Erythrobacteraceae</taxon>
        <taxon>Pontixanthobacter</taxon>
    </lineage>
</organism>
<dbReference type="Gene3D" id="3.30.70.100">
    <property type="match status" value="1"/>
</dbReference>
<dbReference type="InterPro" id="IPR011008">
    <property type="entry name" value="Dimeric_a/b-barrel"/>
</dbReference>
<dbReference type="Pfam" id="PF03992">
    <property type="entry name" value="ABM"/>
    <property type="match status" value="1"/>
</dbReference>
<evidence type="ECO:0000259" key="1">
    <source>
        <dbReference type="PROSITE" id="PS51725"/>
    </source>
</evidence>
<keyword evidence="2" id="KW-0560">Oxidoreductase</keyword>
<dbReference type="PANTHER" id="PTHR33336:SF3">
    <property type="entry name" value="ABM DOMAIN-CONTAINING PROTEIN"/>
    <property type="match status" value="1"/>
</dbReference>
<comment type="caution">
    <text evidence="2">The sequence shown here is derived from an EMBL/GenBank/DDBJ whole genome shotgun (WGS) entry which is preliminary data.</text>
</comment>
<dbReference type="InterPro" id="IPR007138">
    <property type="entry name" value="ABM_dom"/>
</dbReference>
<dbReference type="InterPro" id="IPR050744">
    <property type="entry name" value="AI-2_Isomerase_LsrG"/>
</dbReference>
<dbReference type="PROSITE" id="PS51725">
    <property type="entry name" value="ABM"/>
    <property type="match status" value="1"/>
</dbReference>
<dbReference type="PANTHER" id="PTHR33336">
    <property type="entry name" value="QUINOL MONOOXYGENASE YGIN-RELATED"/>
    <property type="match status" value="1"/>
</dbReference>
<sequence>MITVIGKIKLPVDQVEKAREALVKAVAATRAEEGCIEYNFAEDVTEPGVLRISEVWDSKERLAPHFKSAHMVEFMTVAATLDVTERKVTMYEVSGSTPL</sequence>
<dbReference type="GO" id="GO:0004497">
    <property type="term" value="F:monooxygenase activity"/>
    <property type="evidence" value="ECO:0007669"/>
    <property type="project" value="UniProtKB-KW"/>
</dbReference>